<organism evidence="2 3">
    <name type="scientific">Citricoccus parietis</name>
    <dbReference type="NCBI Taxonomy" id="592307"/>
    <lineage>
        <taxon>Bacteria</taxon>
        <taxon>Bacillati</taxon>
        <taxon>Actinomycetota</taxon>
        <taxon>Actinomycetes</taxon>
        <taxon>Micrococcales</taxon>
        <taxon>Micrococcaceae</taxon>
        <taxon>Citricoccus</taxon>
    </lineage>
</organism>
<feature type="compositionally biased region" description="Basic and acidic residues" evidence="1">
    <location>
        <begin position="13"/>
        <end position="33"/>
    </location>
</feature>
<gene>
    <name evidence="2" type="ORF">ACFFX0_21210</name>
</gene>
<evidence type="ECO:0000313" key="2">
    <source>
        <dbReference type="EMBL" id="MFB9073578.1"/>
    </source>
</evidence>
<keyword evidence="3" id="KW-1185">Reference proteome</keyword>
<protein>
    <submittedName>
        <fullName evidence="2">Uncharacterized protein</fullName>
    </submittedName>
</protein>
<proteinExistence type="predicted"/>
<comment type="caution">
    <text evidence="2">The sequence shown here is derived from an EMBL/GenBank/DDBJ whole genome shotgun (WGS) entry which is preliminary data.</text>
</comment>
<name>A0ABV5G3S3_9MICC</name>
<accession>A0ABV5G3S3</accession>
<dbReference type="Proteomes" id="UP001589575">
    <property type="component" value="Unassembled WGS sequence"/>
</dbReference>
<evidence type="ECO:0000256" key="1">
    <source>
        <dbReference type="SAM" id="MobiDB-lite"/>
    </source>
</evidence>
<feature type="region of interest" description="Disordered" evidence="1">
    <location>
        <begin position="1"/>
        <end position="60"/>
    </location>
</feature>
<feature type="compositionally biased region" description="Polar residues" evidence="1">
    <location>
        <begin position="35"/>
        <end position="46"/>
    </location>
</feature>
<sequence>MPGPCSDLHLSGGRRDPMDTEDPFRRAGDDRKGHGTSSNVRLTETSAAPMPPSCRQDAGL</sequence>
<dbReference type="EMBL" id="JBHMFI010000001">
    <property type="protein sequence ID" value="MFB9073578.1"/>
    <property type="molecule type" value="Genomic_DNA"/>
</dbReference>
<reference evidence="2 3" key="1">
    <citation type="submission" date="2024-09" db="EMBL/GenBank/DDBJ databases">
        <authorList>
            <person name="Sun Q."/>
            <person name="Mori K."/>
        </authorList>
    </citation>
    <scope>NUCLEOTIDE SEQUENCE [LARGE SCALE GENOMIC DNA]</scope>
    <source>
        <strain evidence="2 3">CCM 7609</strain>
    </source>
</reference>
<evidence type="ECO:0000313" key="3">
    <source>
        <dbReference type="Proteomes" id="UP001589575"/>
    </source>
</evidence>